<feature type="domain" description="Transglutaminase-like" evidence="2">
    <location>
        <begin position="184"/>
        <end position="244"/>
    </location>
</feature>
<dbReference type="InterPro" id="IPR038765">
    <property type="entry name" value="Papain-like_cys_pep_sf"/>
</dbReference>
<name>A0A1H9P0M1_BUTFI</name>
<dbReference type="eggNOG" id="COG5279">
    <property type="taxonomic scope" value="Bacteria"/>
</dbReference>
<sequence>MKIFRKVAATLAAVVFCSSFASFTSHAGEYILFENPEGFGYYSYADMYPDLYQAYGYDKNKLWSHYVNNGFGEGRLAMVDRRSILTVENFDAARYAAENPDVAAAVGTDPYALLMHYKNNGYLEGRQVYSTDVRIQGVLDACNVADSITNSSMSEMDKVLAIHDWMCYNLTYDYTYSKYSYLNAISEGTAVCQGYAELFDLFMHIVGIESKIVTGYGTNGLQSGLHAWNEVIIGGVTYAIDVTWDDMGEYGIPVRYNYFLITPQQMSADHWEDDYYVAYKYIYIHR</sequence>
<dbReference type="OrthoDB" id="9788327at2"/>
<dbReference type="PANTHER" id="PTHR46333">
    <property type="entry name" value="CYTOKINESIS PROTEIN 3"/>
    <property type="match status" value="1"/>
</dbReference>
<proteinExistence type="predicted"/>
<evidence type="ECO:0000259" key="2">
    <source>
        <dbReference type="SMART" id="SM00460"/>
    </source>
</evidence>
<keyword evidence="1" id="KW-0732">Signal</keyword>
<dbReference type="AlphaFoldDB" id="A0A1H9P0M1"/>
<dbReference type="Gene3D" id="3.10.620.30">
    <property type="match status" value="1"/>
</dbReference>
<dbReference type="EMBL" id="FOGJ01000005">
    <property type="protein sequence ID" value="SER41776.1"/>
    <property type="molecule type" value="Genomic_DNA"/>
</dbReference>
<feature type="signal peptide" evidence="1">
    <location>
        <begin position="1"/>
        <end position="27"/>
    </location>
</feature>
<feature type="chain" id="PRO_5010180104" evidence="1">
    <location>
        <begin position="28"/>
        <end position="286"/>
    </location>
</feature>
<reference evidence="3 4" key="1">
    <citation type="submission" date="2016-10" db="EMBL/GenBank/DDBJ databases">
        <authorList>
            <person name="de Groot N.N."/>
        </authorList>
    </citation>
    <scope>NUCLEOTIDE SEQUENCE [LARGE SCALE GENOMIC DNA]</scope>
    <source>
        <strain evidence="3 4">AR40</strain>
    </source>
</reference>
<dbReference type="InterPro" id="IPR052557">
    <property type="entry name" value="CAP/Cytokinesis_protein"/>
</dbReference>
<dbReference type="SMART" id="SM00460">
    <property type="entry name" value="TGc"/>
    <property type="match status" value="1"/>
</dbReference>
<dbReference type="InterPro" id="IPR002931">
    <property type="entry name" value="Transglutaminase-like"/>
</dbReference>
<organism evidence="3 4">
    <name type="scientific">Butyrivibrio fibrisolvens</name>
    <dbReference type="NCBI Taxonomy" id="831"/>
    <lineage>
        <taxon>Bacteria</taxon>
        <taxon>Bacillati</taxon>
        <taxon>Bacillota</taxon>
        <taxon>Clostridia</taxon>
        <taxon>Lachnospirales</taxon>
        <taxon>Lachnospiraceae</taxon>
        <taxon>Butyrivibrio</taxon>
    </lineage>
</organism>
<evidence type="ECO:0000313" key="3">
    <source>
        <dbReference type="EMBL" id="SER41776.1"/>
    </source>
</evidence>
<evidence type="ECO:0000256" key="1">
    <source>
        <dbReference type="SAM" id="SignalP"/>
    </source>
</evidence>
<evidence type="ECO:0000313" key="4">
    <source>
        <dbReference type="Proteomes" id="UP000182584"/>
    </source>
</evidence>
<accession>A0A1H9P0M1</accession>
<dbReference type="Proteomes" id="UP000182584">
    <property type="component" value="Unassembled WGS sequence"/>
</dbReference>
<gene>
    <name evidence="3" type="ORF">SAMN04487884_10598</name>
</gene>
<dbReference type="RefSeq" id="WP_074754866.1">
    <property type="nucleotide sequence ID" value="NZ_FOGJ01000005.1"/>
</dbReference>
<protein>
    <submittedName>
        <fullName evidence="3">Transglutaminase-like superfamily protein</fullName>
    </submittedName>
</protein>
<dbReference type="SUPFAM" id="SSF54001">
    <property type="entry name" value="Cysteine proteinases"/>
    <property type="match status" value="1"/>
</dbReference>
<dbReference type="Pfam" id="PF01841">
    <property type="entry name" value="Transglut_core"/>
    <property type="match status" value="1"/>
</dbReference>
<dbReference type="PANTHER" id="PTHR46333:SF2">
    <property type="entry name" value="CYTOKINESIS PROTEIN 3"/>
    <property type="match status" value="1"/>
</dbReference>
<dbReference type="GO" id="GO:0005737">
    <property type="term" value="C:cytoplasm"/>
    <property type="evidence" value="ECO:0007669"/>
    <property type="project" value="TreeGrafter"/>
</dbReference>